<sequence length="354" mass="38820">MSGFNPYIEDHDDDAFDPGPAFEHGPGMMGPPMRPGTFDTEATRGLTPPTPSHSPHQPLGLDDEPPHASEPFSNDLYDEFARDRAGPPSPMSSALDPRSSYAAGSPYGSAGAHDEAESSAGGPSDETPPFGLGQVREGSALHRTFVRDGFGGVYAPVGSGPAVAPGELALEGDEEEEGRRERSESAGFFGESFSDDDFDPRYGMHRASPRRGFMDPPSRRPMALDPMDNYGIDDEGPFSNALYDEMEREHYYDSPSPPGYGYDHAHRSGAPSPETPRQRGFDGSFAGPGFDLENGMLEYDEYVGQRPGDNRSDRLQGVWTEEFREYSIEQRCKMYASQLHQMEHDATKTDYIVK</sequence>
<dbReference type="OrthoDB" id="3923079at2759"/>
<evidence type="ECO:0000313" key="3">
    <source>
        <dbReference type="Proteomes" id="UP000310066"/>
    </source>
</evidence>
<evidence type="ECO:0000256" key="1">
    <source>
        <dbReference type="SAM" id="MobiDB-lite"/>
    </source>
</evidence>
<feature type="compositionally biased region" description="Low complexity" evidence="1">
    <location>
        <begin position="99"/>
        <end position="111"/>
    </location>
</feature>
<organism evidence="2 3">
    <name type="scientific">Friedmanniomyces endolithicus</name>
    <dbReference type="NCBI Taxonomy" id="329885"/>
    <lineage>
        <taxon>Eukaryota</taxon>
        <taxon>Fungi</taxon>
        <taxon>Dikarya</taxon>
        <taxon>Ascomycota</taxon>
        <taxon>Pezizomycotina</taxon>
        <taxon>Dothideomycetes</taxon>
        <taxon>Dothideomycetidae</taxon>
        <taxon>Mycosphaerellales</taxon>
        <taxon>Teratosphaeriaceae</taxon>
        <taxon>Friedmanniomyces</taxon>
    </lineage>
</organism>
<name>A0A4U0UKA5_9PEZI</name>
<reference evidence="2 3" key="1">
    <citation type="submission" date="2017-03" db="EMBL/GenBank/DDBJ databases">
        <title>Genomes of endolithic fungi from Antarctica.</title>
        <authorList>
            <person name="Coleine C."/>
            <person name="Masonjones S."/>
            <person name="Stajich J.E."/>
        </authorList>
    </citation>
    <scope>NUCLEOTIDE SEQUENCE [LARGE SCALE GENOMIC DNA]</scope>
    <source>
        <strain evidence="2 3">CCFEE 5311</strain>
    </source>
</reference>
<feature type="region of interest" description="Disordered" evidence="1">
    <location>
        <begin position="1"/>
        <end position="136"/>
    </location>
</feature>
<dbReference type="AlphaFoldDB" id="A0A4U0UKA5"/>
<accession>A0A4U0UKA5</accession>
<protein>
    <submittedName>
        <fullName evidence="2">Uncharacterized protein</fullName>
    </submittedName>
</protein>
<gene>
    <name evidence="2" type="ORF">B0A54_12781</name>
</gene>
<proteinExistence type="predicted"/>
<dbReference type="Proteomes" id="UP000310066">
    <property type="component" value="Unassembled WGS sequence"/>
</dbReference>
<evidence type="ECO:0000313" key="2">
    <source>
        <dbReference type="EMBL" id="TKA36151.1"/>
    </source>
</evidence>
<feature type="region of interest" description="Disordered" evidence="1">
    <location>
        <begin position="152"/>
        <end position="287"/>
    </location>
</feature>
<dbReference type="EMBL" id="NAJP01000062">
    <property type="protein sequence ID" value="TKA36151.1"/>
    <property type="molecule type" value="Genomic_DNA"/>
</dbReference>
<comment type="caution">
    <text evidence="2">The sequence shown here is derived from an EMBL/GenBank/DDBJ whole genome shotgun (WGS) entry which is preliminary data.</text>
</comment>